<accession>A0A3B1AHH3</accession>
<dbReference type="EMBL" id="UOFR01000053">
    <property type="protein sequence ID" value="VAW97749.1"/>
    <property type="molecule type" value="Genomic_DNA"/>
</dbReference>
<protein>
    <submittedName>
        <fullName evidence="1">Uncharacterized protein</fullName>
    </submittedName>
</protein>
<evidence type="ECO:0000313" key="1">
    <source>
        <dbReference type="EMBL" id="VAW97749.1"/>
    </source>
</evidence>
<dbReference type="AlphaFoldDB" id="A0A3B1AHH3"/>
<sequence length="39" mass="4889">MNKYNFSHKDKHKQAESEIYKCCKSKFWLRARNTDWRIP</sequence>
<reference evidence="1" key="1">
    <citation type="submission" date="2018-06" db="EMBL/GenBank/DDBJ databases">
        <authorList>
            <person name="Zhirakovskaya E."/>
        </authorList>
    </citation>
    <scope>NUCLEOTIDE SEQUENCE</scope>
</reference>
<organism evidence="1">
    <name type="scientific">hydrothermal vent metagenome</name>
    <dbReference type="NCBI Taxonomy" id="652676"/>
    <lineage>
        <taxon>unclassified sequences</taxon>
        <taxon>metagenomes</taxon>
        <taxon>ecological metagenomes</taxon>
    </lineage>
</organism>
<gene>
    <name evidence="1" type="ORF">MNBD_GAMMA21-2951</name>
</gene>
<name>A0A3B1AHH3_9ZZZZ</name>
<proteinExistence type="predicted"/>